<gene>
    <name evidence="1" type="ORF">Bathy03g00820</name>
</gene>
<dbReference type="GeneID" id="19016620"/>
<dbReference type="KEGG" id="bpg:Bathy03g00820"/>
<dbReference type="OrthoDB" id="2018156at2759"/>
<keyword evidence="2" id="KW-1185">Reference proteome</keyword>
<dbReference type="EMBL" id="FO082276">
    <property type="protein sequence ID" value="CCO15337.1"/>
    <property type="molecule type" value="Genomic_DNA"/>
</dbReference>
<evidence type="ECO:0000313" key="1">
    <source>
        <dbReference type="EMBL" id="CCO15337.1"/>
    </source>
</evidence>
<dbReference type="PANTHER" id="PTHR36529">
    <property type="entry name" value="SLL1095 PROTEIN"/>
    <property type="match status" value="1"/>
</dbReference>
<dbReference type="PANTHER" id="PTHR36529:SF1">
    <property type="entry name" value="GLYCOSYLTRANSFERASE"/>
    <property type="match status" value="1"/>
</dbReference>
<reference evidence="1 2" key="1">
    <citation type="submission" date="2011-10" db="EMBL/GenBank/DDBJ databases">
        <authorList>
            <person name="Genoscope - CEA"/>
        </authorList>
    </citation>
    <scope>NUCLEOTIDE SEQUENCE [LARGE SCALE GENOMIC DNA]</scope>
    <source>
        <strain evidence="1 2">RCC 1105</strain>
    </source>
</reference>
<name>K8EBM7_9CHLO</name>
<dbReference type="InterPro" id="IPR029044">
    <property type="entry name" value="Nucleotide-diphossugar_trans"/>
</dbReference>
<evidence type="ECO:0000313" key="2">
    <source>
        <dbReference type="Proteomes" id="UP000198341"/>
    </source>
</evidence>
<dbReference type="Proteomes" id="UP000198341">
    <property type="component" value="Chromosome 3"/>
</dbReference>
<organism evidence="1 2">
    <name type="scientific">Bathycoccus prasinos</name>
    <dbReference type="NCBI Taxonomy" id="41875"/>
    <lineage>
        <taxon>Eukaryota</taxon>
        <taxon>Viridiplantae</taxon>
        <taxon>Chlorophyta</taxon>
        <taxon>Mamiellophyceae</taxon>
        <taxon>Mamiellales</taxon>
        <taxon>Bathycoccaceae</taxon>
        <taxon>Bathycoccus</taxon>
    </lineage>
</organism>
<sequence>MDATEAHREEEEDQEDQEDVMLFFGRRATPGKCKTRLAKDLMRILMVNEEEEEEEERRRKGETMAARLYEFCTERVLRGFLLGREEMIRGTNVCAPTPRRRYRDGVMKKRLRLVFYVAEKEEVEKVREWLEKKNLLFFGDEDKDDKEEEEEVGVVSLRRRRKIEIEVKAQDESTNDLGLRMIRAINDEISSYASRSPEDVGERSRRVFHVVGTDYPDASWERLEESTKKMRASKPLKNDAPKIGFGKAEDGGFWHLSTTCRLSESLFGSEEEKLVRWSTNHTLEDAKNAARKVGMVPHVEDSYDPLYDIDTLEDVRNWMIATTTNRKEEKSSEVEEDEFTKLVGEVVCMR</sequence>
<dbReference type="RefSeq" id="XP_007513900.1">
    <property type="nucleotide sequence ID" value="XM_007513838.1"/>
</dbReference>
<dbReference type="Gene3D" id="3.90.550.10">
    <property type="entry name" value="Spore Coat Polysaccharide Biosynthesis Protein SpsA, Chain A"/>
    <property type="match status" value="1"/>
</dbReference>
<dbReference type="Pfam" id="PF09837">
    <property type="entry name" value="DUF2064"/>
    <property type="match status" value="1"/>
</dbReference>
<proteinExistence type="predicted"/>
<dbReference type="InterPro" id="IPR018641">
    <property type="entry name" value="Trfase_1_rSAM/seldom-assoc"/>
</dbReference>
<dbReference type="AlphaFoldDB" id="K8EBM7"/>
<protein>
    <submittedName>
        <fullName evidence="1">Uncharacterized protein</fullName>
    </submittedName>
</protein>
<accession>K8EBM7</accession>